<dbReference type="AlphaFoldDB" id="A0A151L3B9"/>
<dbReference type="GeneID" id="29773852"/>
<dbReference type="KEGG" id="pgab:PGSY75_0014400"/>
<dbReference type="VEuPathDB" id="PlasmoDB:PGABG01_1143800"/>
<protein>
    <submittedName>
        <fullName evidence="1">Uncharacterized protein</fullName>
    </submittedName>
</protein>
<feature type="non-terminal residue" evidence="1">
    <location>
        <position position="204"/>
    </location>
</feature>
<comment type="caution">
    <text evidence="1">The sequence shown here is derived from an EMBL/GenBank/DDBJ whole genome shotgun (WGS) entry which is preliminary data.</text>
</comment>
<evidence type="ECO:0000313" key="2">
    <source>
        <dbReference type="Proteomes" id="UP000076004"/>
    </source>
</evidence>
<dbReference type="Proteomes" id="UP000076004">
    <property type="component" value="Unassembled WGS sequence"/>
</dbReference>
<name>A0A151L3B9_9APIC</name>
<gene>
    <name evidence="1" type="ORF">PGSY75_0014400</name>
</gene>
<accession>A0A151L3B9</accession>
<organism evidence="1 2">
    <name type="scientific">Plasmodium gaboni</name>
    <dbReference type="NCBI Taxonomy" id="647221"/>
    <lineage>
        <taxon>Eukaryota</taxon>
        <taxon>Sar</taxon>
        <taxon>Alveolata</taxon>
        <taxon>Apicomplexa</taxon>
        <taxon>Aconoidasida</taxon>
        <taxon>Haemosporida</taxon>
        <taxon>Plasmodiidae</taxon>
        <taxon>Plasmodium</taxon>
        <taxon>Plasmodium (Laverania)</taxon>
    </lineage>
</organism>
<dbReference type="EMBL" id="LVLB01000160">
    <property type="protein sequence ID" value="KYN93445.1"/>
    <property type="molecule type" value="Genomic_DNA"/>
</dbReference>
<sequence>MNPLLEYKRIKEALSNSSNKNTFHQKKDIIINKDKNNIVRDKKIIENKYNKPLKHENNKFKRDNIEYIKYKTKDFVINKEHTRNNYEEEEYTLLIPEDDTINKNKINQTKYEYCYICDATKPCECLDNYCPYEDNNWKCTTLKSNIHSNLKEISNIIENIQTNKRKNENPIKAITKKNTIKNNQTIMKYKDKNKEINKPMSAYE</sequence>
<evidence type="ECO:0000313" key="1">
    <source>
        <dbReference type="EMBL" id="KYN93445.1"/>
    </source>
</evidence>
<reference evidence="1 2" key="1">
    <citation type="journal article" date="2016" name="Nat. Commun.">
        <title>Genomes of cryptic chimpanzee Plasmodium species reveal key evolutionary events leading to human malaria.</title>
        <authorList>
            <person name="Sundararaman S.A."/>
            <person name="Plenderleith L.J."/>
            <person name="Liu W."/>
            <person name="Loy D.E."/>
            <person name="Learn G.H."/>
            <person name="Li Y."/>
            <person name="Shaw K.S."/>
            <person name="Ayouba A."/>
            <person name="Peeters M."/>
            <person name="Speede S."/>
            <person name="Shaw G.M."/>
            <person name="Bushman F.D."/>
            <person name="Brisson D."/>
            <person name="Rayner J.C."/>
            <person name="Sharp P.M."/>
            <person name="Hahn B.H."/>
        </authorList>
    </citation>
    <scope>NUCLEOTIDE SEQUENCE [LARGE SCALE GENOMIC DNA]</scope>
    <source>
        <strain evidence="1 2">SY75</strain>
    </source>
</reference>
<proteinExistence type="predicted"/>
<dbReference type="RefSeq" id="XP_018638942.1">
    <property type="nucleotide sequence ID" value="XM_018783281.1"/>
</dbReference>
<dbReference type="VEuPathDB" id="PlasmoDB:PGSY75_0014400"/>